<organism evidence="1">
    <name type="scientific">Culex pipiens</name>
    <name type="common">House mosquito</name>
    <dbReference type="NCBI Taxonomy" id="7175"/>
    <lineage>
        <taxon>Eukaryota</taxon>
        <taxon>Metazoa</taxon>
        <taxon>Ecdysozoa</taxon>
        <taxon>Arthropoda</taxon>
        <taxon>Hexapoda</taxon>
        <taxon>Insecta</taxon>
        <taxon>Pterygota</taxon>
        <taxon>Neoptera</taxon>
        <taxon>Endopterygota</taxon>
        <taxon>Diptera</taxon>
        <taxon>Nematocera</taxon>
        <taxon>Culicoidea</taxon>
        <taxon>Culicidae</taxon>
        <taxon>Culicinae</taxon>
        <taxon>Culicini</taxon>
        <taxon>Culex</taxon>
        <taxon>Culex</taxon>
    </lineage>
</organism>
<proteinExistence type="predicted"/>
<dbReference type="AlphaFoldDB" id="A0A8D8C6T3"/>
<sequence length="111" mass="11512">MSGSLTRNGNEVSASPTLGAVCATSLTGRFAISIALILQNLLSNSCTTCRLASSRCDTTSCLTFGSASAYLAASFSSSSNSSFVRRSVNSKYTSFSIPSRTSSWHSCSSAL</sequence>
<evidence type="ECO:0000313" key="1">
    <source>
        <dbReference type="EMBL" id="CAG6488949.1"/>
    </source>
</evidence>
<accession>A0A8D8C6T3</accession>
<protein>
    <submittedName>
        <fullName evidence="1">(northern house mosquito) hypothetical protein</fullName>
    </submittedName>
</protein>
<dbReference type="EMBL" id="HBUE01111222">
    <property type="protein sequence ID" value="CAG6488949.1"/>
    <property type="molecule type" value="Transcribed_RNA"/>
</dbReference>
<name>A0A8D8C6T3_CULPI</name>
<reference evidence="1" key="1">
    <citation type="submission" date="2021-05" db="EMBL/GenBank/DDBJ databases">
        <authorList>
            <person name="Alioto T."/>
            <person name="Alioto T."/>
            <person name="Gomez Garrido J."/>
        </authorList>
    </citation>
    <scope>NUCLEOTIDE SEQUENCE</scope>
</reference>